<dbReference type="SMART" id="SM00614">
    <property type="entry name" value="ZnF_BED"/>
    <property type="match status" value="1"/>
</dbReference>
<dbReference type="AlphaFoldDB" id="A0A1S4BN60"/>
<proteinExistence type="predicted"/>
<keyword evidence="12" id="KW-1185">Reference proteome</keyword>
<organism evidence="12 13">
    <name type="scientific">Nicotiana tabacum</name>
    <name type="common">Common tobacco</name>
    <dbReference type="NCBI Taxonomy" id="4097"/>
    <lineage>
        <taxon>Eukaryota</taxon>
        <taxon>Viridiplantae</taxon>
        <taxon>Streptophyta</taxon>
        <taxon>Embryophyta</taxon>
        <taxon>Tracheophyta</taxon>
        <taxon>Spermatophyta</taxon>
        <taxon>Magnoliopsida</taxon>
        <taxon>eudicotyledons</taxon>
        <taxon>Gunneridae</taxon>
        <taxon>Pentapetalae</taxon>
        <taxon>asterids</taxon>
        <taxon>lamiids</taxon>
        <taxon>Solanales</taxon>
        <taxon>Solanaceae</taxon>
        <taxon>Nicotianoideae</taxon>
        <taxon>Nicotianeae</taxon>
        <taxon>Nicotiana</taxon>
    </lineage>
</organism>
<dbReference type="OMA" id="ISVEEDW"/>
<evidence type="ECO:0000256" key="4">
    <source>
        <dbReference type="ARBA" id="ARBA00022833"/>
    </source>
</evidence>
<evidence type="ECO:0000256" key="6">
    <source>
        <dbReference type="ARBA" id="ARBA00023125"/>
    </source>
</evidence>
<evidence type="ECO:0000256" key="5">
    <source>
        <dbReference type="ARBA" id="ARBA00023015"/>
    </source>
</evidence>
<dbReference type="PANTHER" id="PTHR46481">
    <property type="entry name" value="ZINC FINGER BED DOMAIN-CONTAINING PROTEIN 4"/>
    <property type="match status" value="1"/>
</dbReference>
<dbReference type="SUPFAM" id="SSF140996">
    <property type="entry name" value="Hermes dimerisation domain"/>
    <property type="match status" value="1"/>
</dbReference>
<dbReference type="InterPro" id="IPR012337">
    <property type="entry name" value="RNaseH-like_sf"/>
</dbReference>
<evidence type="ECO:0000256" key="10">
    <source>
        <dbReference type="SAM" id="MobiDB-lite"/>
    </source>
</evidence>
<keyword evidence="8" id="KW-0539">Nucleus</keyword>
<keyword evidence="3 9" id="KW-0863">Zinc-finger</keyword>
<dbReference type="PROSITE" id="PS50808">
    <property type="entry name" value="ZF_BED"/>
    <property type="match status" value="1"/>
</dbReference>
<dbReference type="OrthoDB" id="1224289at2759"/>
<dbReference type="PANTHER" id="PTHR46481:SF7">
    <property type="entry name" value="ZINC FINGER BED DOMAIN-CONTAINING PROTEIN RICESLEEPER 2-LIKE"/>
    <property type="match status" value="1"/>
</dbReference>
<dbReference type="InterPro" id="IPR052035">
    <property type="entry name" value="ZnF_BED_domain_contain"/>
</dbReference>
<dbReference type="InterPro" id="IPR036236">
    <property type="entry name" value="Znf_C2H2_sf"/>
</dbReference>
<dbReference type="Pfam" id="PF02892">
    <property type="entry name" value="zf-BED"/>
    <property type="match status" value="1"/>
</dbReference>
<evidence type="ECO:0000313" key="12">
    <source>
        <dbReference type="Proteomes" id="UP000790787"/>
    </source>
</evidence>
<dbReference type="InterPro" id="IPR003656">
    <property type="entry name" value="Znf_BED"/>
</dbReference>
<accession>A0A1S4BN60</accession>
<dbReference type="Pfam" id="PF05699">
    <property type="entry name" value="Dimer_Tnp_hAT"/>
    <property type="match status" value="1"/>
</dbReference>
<evidence type="ECO:0000256" key="8">
    <source>
        <dbReference type="ARBA" id="ARBA00023242"/>
    </source>
</evidence>
<keyword evidence="2" id="KW-0479">Metal-binding</keyword>
<dbReference type="RefSeq" id="XP_016490295.1">
    <property type="nucleotide sequence ID" value="XM_016634809.2"/>
</dbReference>
<gene>
    <name evidence="13" type="primary">LOC107810079</name>
</gene>
<keyword evidence="4" id="KW-0862">Zinc</keyword>
<dbReference type="GO" id="GO:0005634">
    <property type="term" value="C:nucleus"/>
    <property type="evidence" value="ECO:0007669"/>
    <property type="project" value="UniProtKB-SubCell"/>
</dbReference>
<evidence type="ECO:0000313" key="13">
    <source>
        <dbReference type="RefSeq" id="XP_016490295.1"/>
    </source>
</evidence>
<dbReference type="InterPro" id="IPR008906">
    <property type="entry name" value="HATC_C_dom"/>
</dbReference>
<dbReference type="KEGG" id="nta:107810079"/>
<name>A0A1S4BN60_TOBAC</name>
<reference evidence="12" key="1">
    <citation type="journal article" date="2014" name="Nat. Commun.">
        <title>The tobacco genome sequence and its comparison with those of tomato and potato.</title>
        <authorList>
            <person name="Sierro N."/>
            <person name="Battey J.N."/>
            <person name="Ouadi S."/>
            <person name="Bakaher N."/>
            <person name="Bovet L."/>
            <person name="Willig A."/>
            <person name="Goepfert S."/>
            <person name="Peitsch M.C."/>
            <person name="Ivanov N.V."/>
        </authorList>
    </citation>
    <scope>NUCLEOTIDE SEQUENCE [LARGE SCALE GENOMIC DNA]</scope>
</reference>
<keyword evidence="5" id="KW-0805">Transcription regulation</keyword>
<sequence>MADESRVSDVGSTESLPITDDSNANTINTQDSKKRKVIEPRSEVWKYFDKFQENGVGKARCKYCKQAYATNSSKNRTTGLRSHLNRCKEYPPNIDKDNTQTRINIQSCQNDRGSLWKFDQKVIRRALIEMIVIDELPFSFVEKEGFMKFMRISQLLFRLPSRRTITRDLCLDVLTRWNSTYLMLDTAQNFEKAFGKFHLFDDGFSAYLCSPLCEDGSSAGPLESDDWVNVRNVIEFLARFHELTKKVSELARDVLAIPISSMASECAFSIGGRILDSFRSSLTLKCVQALVCVQDWLREEKNPISVEEDWEYLEELELDMENNGSTTSIV</sequence>
<dbReference type="GO" id="GO:0003677">
    <property type="term" value="F:DNA binding"/>
    <property type="evidence" value="ECO:0007669"/>
    <property type="project" value="UniProtKB-KW"/>
</dbReference>
<evidence type="ECO:0000256" key="2">
    <source>
        <dbReference type="ARBA" id="ARBA00022723"/>
    </source>
</evidence>
<dbReference type="SUPFAM" id="SSF53098">
    <property type="entry name" value="Ribonuclease H-like"/>
    <property type="match status" value="2"/>
</dbReference>
<evidence type="ECO:0000256" key="9">
    <source>
        <dbReference type="PROSITE-ProRule" id="PRU00027"/>
    </source>
</evidence>
<evidence type="ECO:0000256" key="1">
    <source>
        <dbReference type="ARBA" id="ARBA00004123"/>
    </source>
</evidence>
<evidence type="ECO:0000256" key="3">
    <source>
        <dbReference type="ARBA" id="ARBA00022771"/>
    </source>
</evidence>
<feature type="region of interest" description="Disordered" evidence="10">
    <location>
        <begin position="1"/>
        <end position="35"/>
    </location>
</feature>
<evidence type="ECO:0000256" key="7">
    <source>
        <dbReference type="ARBA" id="ARBA00023163"/>
    </source>
</evidence>
<evidence type="ECO:0000259" key="11">
    <source>
        <dbReference type="PROSITE" id="PS50808"/>
    </source>
</evidence>
<dbReference type="GeneID" id="107810079"/>
<dbReference type="GO" id="GO:0008270">
    <property type="term" value="F:zinc ion binding"/>
    <property type="evidence" value="ECO:0007669"/>
    <property type="project" value="UniProtKB-KW"/>
</dbReference>
<dbReference type="PaxDb" id="4097-A0A1S4BN60"/>
<dbReference type="SUPFAM" id="SSF57667">
    <property type="entry name" value="beta-beta-alpha zinc fingers"/>
    <property type="match status" value="1"/>
</dbReference>
<comment type="subcellular location">
    <subcellularLocation>
        <location evidence="1">Nucleus</location>
    </subcellularLocation>
</comment>
<feature type="compositionally biased region" description="Polar residues" evidence="10">
    <location>
        <begin position="10"/>
        <end position="30"/>
    </location>
</feature>
<keyword evidence="6" id="KW-0238">DNA-binding</keyword>
<keyword evidence="7" id="KW-0804">Transcription</keyword>
<dbReference type="Proteomes" id="UP000790787">
    <property type="component" value="Chromosome 21"/>
</dbReference>
<dbReference type="RefSeq" id="XP_016490295.1">
    <property type="nucleotide sequence ID" value="XM_016634809.1"/>
</dbReference>
<reference evidence="13" key="2">
    <citation type="submission" date="2025-08" db="UniProtKB">
        <authorList>
            <consortium name="RefSeq"/>
        </authorList>
    </citation>
    <scope>IDENTIFICATION</scope>
    <source>
        <tissue evidence="13">Leaf</tissue>
    </source>
</reference>
<feature type="domain" description="BED-type" evidence="11">
    <location>
        <begin position="39"/>
        <end position="94"/>
    </location>
</feature>
<protein>
    <submittedName>
        <fullName evidence="13">Uncharacterized protein LOC107810079</fullName>
    </submittedName>
</protein>
<dbReference type="GO" id="GO:0046983">
    <property type="term" value="F:protein dimerization activity"/>
    <property type="evidence" value="ECO:0007669"/>
    <property type="project" value="InterPro"/>
</dbReference>